<dbReference type="Proteomes" id="UP000224460">
    <property type="component" value="Unassembled WGS sequence"/>
</dbReference>
<organism evidence="1 2">
    <name type="scientific">Sporanaerobium hydrogeniformans</name>
    <dbReference type="NCBI Taxonomy" id="3072179"/>
    <lineage>
        <taxon>Bacteria</taxon>
        <taxon>Bacillati</taxon>
        <taxon>Bacillota</taxon>
        <taxon>Clostridia</taxon>
        <taxon>Lachnospirales</taxon>
        <taxon>Lachnospiraceae</taxon>
        <taxon>Sporanaerobium</taxon>
    </lineage>
</organism>
<evidence type="ECO:0000313" key="1">
    <source>
        <dbReference type="EMBL" id="PHV71498.1"/>
    </source>
</evidence>
<name>A0AC61DF70_9FIRM</name>
<protein>
    <submittedName>
        <fullName evidence="1">Uncharacterized protein</fullName>
    </submittedName>
</protein>
<keyword evidence="2" id="KW-1185">Reference proteome</keyword>
<comment type="caution">
    <text evidence="1">The sequence shown here is derived from an EMBL/GenBank/DDBJ whole genome shotgun (WGS) entry which is preliminary data.</text>
</comment>
<proteinExistence type="predicted"/>
<evidence type="ECO:0000313" key="2">
    <source>
        <dbReference type="Proteomes" id="UP000224460"/>
    </source>
</evidence>
<gene>
    <name evidence="1" type="ORF">CS063_05475</name>
</gene>
<reference evidence="1" key="1">
    <citation type="submission" date="2017-10" db="EMBL/GenBank/DDBJ databases">
        <title>Genome sequence of cellulolytic Lachnospiraceae bacterium XHS1971 isolated from hotspring sediment.</title>
        <authorList>
            <person name="Vasudevan G."/>
            <person name="Joshi A.J."/>
            <person name="Hivarkar S."/>
            <person name="Lanjekar V.B."/>
            <person name="Dhakephalkar P.K."/>
            <person name="Dagar S."/>
        </authorList>
    </citation>
    <scope>NUCLEOTIDE SEQUENCE</scope>
    <source>
        <strain evidence="1">XHS1971</strain>
    </source>
</reference>
<accession>A0AC61DF70</accession>
<dbReference type="EMBL" id="PEDL01000003">
    <property type="protein sequence ID" value="PHV71498.1"/>
    <property type="molecule type" value="Genomic_DNA"/>
</dbReference>
<sequence length="420" mass="48553">MISQFGAMRKLAIMGGTFDPIHIGHLVTAEEVRQEFDIDEVLFIPTGHPPHKASINMTTSEHRYLMTVLATAANPSFKVSKLEINREGVTYTIDTIKELKKIYGEQVKLYFITGADAIHKILTWKSSEELLQICEFVAVTRPGYNKEELIKQIEELKRKYETNIHFLEVPALAISSSDIRYRIENQKPIKYLVPPEVENYIKKYKLYHYAICLTTEKREKMCAYVAKRLSAKRYAHTKGVIEMALEFARVHQLNYDEVFLAALFHDVAKEISGDEKRKLCKAYDITLDAFEEKHIDLAHGKIAAELLKRDWHITTPSVLQSIASHTIGRPYMTDLEKVIYLADMTEAGRSPYKAKEEIRHLAMYDLNEAMYVALCSSYNYVTNILKQEAHPITTMLIAEYEKVRTKSERKEQTQFEQRDT</sequence>